<dbReference type="Gene3D" id="1.20.1600.10">
    <property type="entry name" value="Outer membrane efflux proteins (OEP)"/>
    <property type="match status" value="1"/>
</dbReference>
<accession>A0A972NNF9</accession>
<keyword evidence="2" id="KW-0564">Palmitate</keyword>
<name>A0A972NNF9_9BURK</name>
<dbReference type="SUPFAM" id="SSF56954">
    <property type="entry name" value="Outer membrane efflux proteins (OEP)"/>
    <property type="match status" value="1"/>
</dbReference>
<dbReference type="AlphaFoldDB" id="A0A972NNF9"/>
<dbReference type="GO" id="GO:0005886">
    <property type="term" value="C:plasma membrane"/>
    <property type="evidence" value="ECO:0007669"/>
    <property type="project" value="UniProtKB-SubCell"/>
</dbReference>
<evidence type="ECO:0000256" key="2">
    <source>
        <dbReference type="RuleBase" id="RU362097"/>
    </source>
</evidence>
<dbReference type="GO" id="GO:0015562">
    <property type="term" value="F:efflux transmembrane transporter activity"/>
    <property type="evidence" value="ECO:0007669"/>
    <property type="project" value="InterPro"/>
</dbReference>
<dbReference type="PANTHER" id="PTHR30203">
    <property type="entry name" value="OUTER MEMBRANE CATION EFFLUX PROTEIN"/>
    <property type="match status" value="1"/>
</dbReference>
<dbReference type="NCBIfam" id="TIGR01845">
    <property type="entry name" value="outer_NodT"/>
    <property type="match status" value="1"/>
</dbReference>
<keyword evidence="2" id="KW-1134">Transmembrane beta strand</keyword>
<dbReference type="RefSeq" id="WP_172167207.1">
    <property type="nucleotide sequence ID" value="NZ_WOEZ01000098.1"/>
</dbReference>
<evidence type="ECO:0000256" key="1">
    <source>
        <dbReference type="ARBA" id="ARBA00007613"/>
    </source>
</evidence>
<dbReference type="PANTHER" id="PTHR30203:SF33">
    <property type="entry name" value="BLR4455 PROTEIN"/>
    <property type="match status" value="1"/>
</dbReference>
<dbReference type="InterPro" id="IPR010131">
    <property type="entry name" value="MdtP/NodT-like"/>
</dbReference>
<evidence type="ECO:0000313" key="4">
    <source>
        <dbReference type="Proteomes" id="UP000655523"/>
    </source>
</evidence>
<dbReference type="InterPro" id="IPR003423">
    <property type="entry name" value="OMP_efflux"/>
</dbReference>
<organism evidence="3 4">
    <name type="scientific">Paraburkholderia elongata</name>
    <dbReference type="NCBI Taxonomy" id="2675747"/>
    <lineage>
        <taxon>Bacteria</taxon>
        <taxon>Pseudomonadati</taxon>
        <taxon>Pseudomonadota</taxon>
        <taxon>Betaproteobacteria</taxon>
        <taxon>Burkholderiales</taxon>
        <taxon>Burkholderiaceae</taxon>
        <taxon>Paraburkholderia</taxon>
    </lineage>
</organism>
<gene>
    <name evidence="3" type="ORF">GNZ13_19235</name>
</gene>
<sequence>MNVLCSLRDGAPRCRWRAFRRVVLCGCTVAATLLTAGCAVGPDYRKPTIDIPPSFKEGSVEWQRAQADPQATLSSTWWRDYHDDTLTHLVDEALVANQSIAQAEAAYRLAQATVAANTASLFPTISAGISGSRAGAGSGAGAVNGSALNSGVHNTVTADVTASWELDLWGQIRREIESSKASAQASDAQLAGQRLSIAASVVTDYFELRRADVDIDLLEQQQRIDASILDMTRASCAQGESSNDSVLAAQDTLEVIVADLQSTQTSREQYEHAIAVLTGVPTGKFSIASEPHYAFVAPVVPLSLPSQLLERRYDVVSAERTVASANAGIGVAKAAFFPNLTLSAQGGFQHSSLANLFSVPNRFWTLGPELAGTIFDGGARTAAVHEARATYDESVAAYRLTVLSAFESVEDSLSSSNHIAQQERAYADIYQRNKRLFESEQAQFQYGSASEQSLLTQQLTLLLAQQNLADTRASLTLSSVTLIKSLGGGWRWDEAKEAPADVATSSRSSR</sequence>
<keyword evidence="2" id="KW-0449">Lipoprotein</keyword>
<reference evidence="3 4" key="1">
    <citation type="submission" date="2019-11" db="EMBL/GenBank/DDBJ databases">
        <title>Metabolism of dissolved organic matter in forest soils.</title>
        <authorList>
            <person name="Cyle K.T."/>
            <person name="Wilhelm R.C."/>
            <person name="Martinez C.E."/>
        </authorList>
    </citation>
    <scope>NUCLEOTIDE SEQUENCE [LARGE SCALE GENOMIC DNA]</scope>
    <source>
        <strain evidence="3 4">5N</strain>
    </source>
</reference>
<dbReference type="Gene3D" id="2.20.200.10">
    <property type="entry name" value="Outer membrane efflux proteins (OEP)"/>
    <property type="match status" value="1"/>
</dbReference>
<comment type="subcellular location">
    <subcellularLocation>
        <location evidence="2">Cell membrane</location>
        <topology evidence="2">Lipid-anchor</topology>
    </subcellularLocation>
</comment>
<keyword evidence="2" id="KW-0472">Membrane</keyword>
<proteinExistence type="inferred from homology"/>
<comment type="caution">
    <text evidence="3">The sequence shown here is derived from an EMBL/GenBank/DDBJ whole genome shotgun (WGS) entry which is preliminary data.</text>
</comment>
<comment type="similarity">
    <text evidence="1 2">Belongs to the outer membrane factor (OMF) (TC 1.B.17) family.</text>
</comment>
<keyword evidence="2" id="KW-0812">Transmembrane</keyword>
<dbReference type="Pfam" id="PF02321">
    <property type="entry name" value="OEP"/>
    <property type="match status" value="2"/>
</dbReference>
<evidence type="ECO:0000313" key="3">
    <source>
        <dbReference type="EMBL" id="NPT56661.1"/>
    </source>
</evidence>
<dbReference type="Proteomes" id="UP000655523">
    <property type="component" value="Unassembled WGS sequence"/>
</dbReference>
<keyword evidence="4" id="KW-1185">Reference proteome</keyword>
<protein>
    <submittedName>
        <fullName evidence="3">Efflux transporter outer membrane subunit</fullName>
    </submittedName>
</protein>
<dbReference type="EMBL" id="WOEZ01000098">
    <property type="protein sequence ID" value="NPT56661.1"/>
    <property type="molecule type" value="Genomic_DNA"/>
</dbReference>